<dbReference type="GO" id="GO:0004733">
    <property type="term" value="F:pyridoxamine phosphate oxidase activity"/>
    <property type="evidence" value="ECO:0007669"/>
    <property type="project" value="InterPro"/>
</dbReference>
<dbReference type="PANTHER" id="PTHR10851:SF3">
    <property type="entry name" value="PYRIDOXINE_PYRIDOXAMINE 5'-PHOSPHATE OXIDASE 2"/>
    <property type="match status" value="1"/>
</dbReference>
<keyword evidence="7" id="KW-1185">Reference proteome</keyword>
<feature type="domain" description="Pyridoxamine 5'-phosphate oxidase Alr4036 family FMN-binding" evidence="5">
    <location>
        <begin position="28"/>
        <end position="104"/>
    </location>
</feature>
<evidence type="ECO:0000256" key="4">
    <source>
        <dbReference type="ARBA" id="ARBA00023002"/>
    </source>
</evidence>
<dbReference type="RefSeq" id="WP_083574464.1">
    <property type="nucleotide sequence ID" value="NZ_FQTW01000002.1"/>
</dbReference>
<dbReference type="GO" id="GO:0008615">
    <property type="term" value="P:pyridoxine biosynthetic process"/>
    <property type="evidence" value="ECO:0007669"/>
    <property type="project" value="InterPro"/>
</dbReference>
<dbReference type="InterPro" id="IPR012349">
    <property type="entry name" value="Split_barrel_FMN-bd"/>
</dbReference>
<keyword evidence="4" id="KW-0560">Oxidoreductase</keyword>
<reference evidence="6 7" key="1">
    <citation type="submission" date="2016-11" db="EMBL/GenBank/DDBJ databases">
        <authorList>
            <person name="Jaros S."/>
            <person name="Januszkiewicz K."/>
            <person name="Wedrychowicz H."/>
        </authorList>
    </citation>
    <scope>NUCLEOTIDE SEQUENCE [LARGE SCALE GENOMIC DNA]</scope>
    <source>
        <strain evidence="6 7">DSM 25661</strain>
    </source>
</reference>
<evidence type="ECO:0000256" key="1">
    <source>
        <dbReference type="ARBA" id="ARBA00001917"/>
    </source>
</evidence>
<gene>
    <name evidence="6" type="ORF">SAMN05444278_102132</name>
</gene>
<dbReference type="PANTHER" id="PTHR10851">
    <property type="entry name" value="PYRIDOXINE-5-PHOSPHATE OXIDASE"/>
    <property type="match status" value="1"/>
</dbReference>
<dbReference type="SUPFAM" id="SSF50475">
    <property type="entry name" value="FMN-binding split barrel"/>
    <property type="match status" value="1"/>
</dbReference>
<dbReference type="GO" id="GO:0010181">
    <property type="term" value="F:FMN binding"/>
    <property type="evidence" value="ECO:0007669"/>
    <property type="project" value="InterPro"/>
</dbReference>
<name>A0A1M4U0X7_9FLAO</name>
<evidence type="ECO:0000313" key="7">
    <source>
        <dbReference type="Proteomes" id="UP000184462"/>
    </source>
</evidence>
<dbReference type="Pfam" id="PF12766">
    <property type="entry name" value="Pyridox_oxase_2"/>
    <property type="match status" value="1"/>
</dbReference>
<dbReference type="InterPro" id="IPR000659">
    <property type="entry name" value="Pyridox_Oxase"/>
</dbReference>
<keyword evidence="3" id="KW-0288">FMN</keyword>
<comment type="cofactor">
    <cofactor evidence="1">
        <name>FMN</name>
        <dbReference type="ChEBI" id="CHEBI:58210"/>
    </cofactor>
</comment>
<dbReference type="EMBL" id="FQTW01000002">
    <property type="protein sequence ID" value="SHE50422.1"/>
    <property type="molecule type" value="Genomic_DNA"/>
</dbReference>
<proteinExistence type="predicted"/>
<dbReference type="Proteomes" id="UP000184462">
    <property type="component" value="Unassembled WGS sequence"/>
</dbReference>
<dbReference type="AlphaFoldDB" id="A0A1M4U0X7"/>
<organism evidence="6 7">
    <name type="scientific">Psychroflexus salarius</name>
    <dbReference type="NCBI Taxonomy" id="1155689"/>
    <lineage>
        <taxon>Bacteria</taxon>
        <taxon>Pseudomonadati</taxon>
        <taxon>Bacteroidota</taxon>
        <taxon>Flavobacteriia</taxon>
        <taxon>Flavobacteriales</taxon>
        <taxon>Flavobacteriaceae</taxon>
        <taxon>Psychroflexus</taxon>
    </lineage>
</organism>
<accession>A0A1M4U0X7</accession>
<evidence type="ECO:0000259" key="5">
    <source>
        <dbReference type="Pfam" id="PF12766"/>
    </source>
</evidence>
<evidence type="ECO:0000313" key="6">
    <source>
        <dbReference type="EMBL" id="SHE50422.1"/>
    </source>
</evidence>
<dbReference type="OrthoDB" id="1493996at2"/>
<dbReference type="STRING" id="1155689.SAMN05444278_102132"/>
<protein>
    <submittedName>
        <fullName evidence="6">Pyridoxine/pyridoxamine 5'-phosphate oxidase</fullName>
    </submittedName>
</protein>
<sequence length="188" mass="22326">MHFYTFKLKMLDILRKEAIDEVKFGYLKKKYPTKHTYLATIRANKPVVRTVILRDCIDEIDPLFYTDARSFKVEDLKHNENASALFYNPKKLIQIRLDGQLRLLKDDDLIKKHREKALSISKKDYTSCFSPGEEISNPDALEYLKSDFFQGIYLQVEKIEYLKLKRPNHIRCEFNKKDNAWSNRFLAP</sequence>
<dbReference type="InterPro" id="IPR024624">
    <property type="entry name" value="Pyridox_Oxase_Alr4036_FMN-bd"/>
</dbReference>
<dbReference type="Gene3D" id="2.30.110.10">
    <property type="entry name" value="Electron Transport, Fmn-binding Protein, Chain A"/>
    <property type="match status" value="1"/>
</dbReference>
<evidence type="ECO:0000256" key="3">
    <source>
        <dbReference type="ARBA" id="ARBA00022643"/>
    </source>
</evidence>
<evidence type="ECO:0000256" key="2">
    <source>
        <dbReference type="ARBA" id="ARBA00022630"/>
    </source>
</evidence>
<keyword evidence="2" id="KW-0285">Flavoprotein</keyword>